<name>A0A1T4VW29_9FIRM</name>
<dbReference type="Gene3D" id="1.10.10.2910">
    <property type="match status" value="1"/>
</dbReference>
<proteinExistence type="predicted"/>
<evidence type="ECO:0000313" key="2">
    <source>
        <dbReference type="Proteomes" id="UP000190814"/>
    </source>
</evidence>
<gene>
    <name evidence="1" type="ORF">SAMN02745111_01807</name>
</gene>
<protein>
    <submittedName>
        <fullName evidence="1">Uncharacterized protein</fullName>
    </submittedName>
</protein>
<accession>A0A1T4VW29</accession>
<dbReference type="RefSeq" id="WP_078766655.1">
    <property type="nucleotide sequence ID" value="NZ_FUXZ01000010.1"/>
</dbReference>
<sequence length="189" mass="22167">MHREGIIYDEITKVIIEIYIDYDIKEFPIDEKVVCKKLGVALVPYSAFEKNEKKIFLKKSENGFFVKASKGRPPTIYYNDEISSVGKIRFTIFHEIKHYVFDDEDDSEDDLADFFARFFMCPIPYLILKDITVPEKIISFCNVSNFVAHNVESNIKNRKKIYGNTIFDYEVKLIEQIEPILVEVNNLRS</sequence>
<evidence type="ECO:0000313" key="1">
    <source>
        <dbReference type="EMBL" id="SKA69166.1"/>
    </source>
</evidence>
<keyword evidence="2" id="KW-1185">Reference proteome</keyword>
<reference evidence="1 2" key="1">
    <citation type="submission" date="2017-02" db="EMBL/GenBank/DDBJ databases">
        <authorList>
            <person name="Peterson S.W."/>
        </authorList>
    </citation>
    <scope>NUCLEOTIDE SEQUENCE [LARGE SCALE GENOMIC DNA]</scope>
    <source>
        <strain evidence="1 2">ATCC 35992</strain>
    </source>
</reference>
<dbReference type="OrthoDB" id="9816277at2"/>
<dbReference type="AlphaFoldDB" id="A0A1T4VW29"/>
<dbReference type="STRING" id="39495.SAMN02745111_01807"/>
<organism evidence="1 2">
    <name type="scientific">Eubacterium uniforme</name>
    <dbReference type="NCBI Taxonomy" id="39495"/>
    <lineage>
        <taxon>Bacteria</taxon>
        <taxon>Bacillati</taxon>
        <taxon>Bacillota</taxon>
        <taxon>Clostridia</taxon>
        <taxon>Eubacteriales</taxon>
        <taxon>Eubacteriaceae</taxon>
        <taxon>Eubacterium</taxon>
    </lineage>
</organism>
<dbReference type="EMBL" id="FUXZ01000010">
    <property type="protein sequence ID" value="SKA69166.1"/>
    <property type="molecule type" value="Genomic_DNA"/>
</dbReference>
<dbReference type="Proteomes" id="UP000190814">
    <property type="component" value="Unassembled WGS sequence"/>
</dbReference>